<dbReference type="RefSeq" id="WP_091289430.1">
    <property type="nucleotide sequence ID" value="NZ_FNON01000003.1"/>
</dbReference>
<dbReference type="Proteomes" id="UP000199515">
    <property type="component" value="Unassembled WGS sequence"/>
</dbReference>
<evidence type="ECO:0000313" key="2">
    <source>
        <dbReference type="Proteomes" id="UP000199515"/>
    </source>
</evidence>
<dbReference type="InterPro" id="IPR009057">
    <property type="entry name" value="Homeodomain-like_sf"/>
</dbReference>
<dbReference type="SUPFAM" id="SSF46689">
    <property type="entry name" value="Homeodomain-like"/>
    <property type="match status" value="1"/>
</dbReference>
<keyword evidence="2" id="KW-1185">Reference proteome</keyword>
<dbReference type="Pfam" id="PF13551">
    <property type="entry name" value="HTH_29"/>
    <property type="match status" value="1"/>
</dbReference>
<dbReference type="EMBL" id="FNON01000003">
    <property type="protein sequence ID" value="SDX64345.1"/>
    <property type="molecule type" value="Genomic_DNA"/>
</dbReference>
<proteinExistence type="predicted"/>
<reference evidence="1 2" key="1">
    <citation type="submission" date="2016-10" db="EMBL/GenBank/DDBJ databases">
        <authorList>
            <person name="de Groot N.N."/>
        </authorList>
    </citation>
    <scope>NUCLEOTIDE SEQUENCE [LARGE SCALE GENOMIC DNA]</scope>
    <source>
        <strain evidence="1 2">CPCC 202699</strain>
    </source>
</reference>
<dbReference type="AlphaFoldDB" id="A0A1H3DD52"/>
<sequence length="88" mass="9503">MQITITPPLAPEDRLFLEDAAEGGALAHRARIVLLAAEGMAVKDIVTTLGVSKPTVILWRKRYAAEGIAGLADRPKPGRPRRVRPVVP</sequence>
<evidence type="ECO:0000313" key="1">
    <source>
        <dbReference type="EMBL" id="SDX64345.1"/>
    </source>
</evidence>
<gene>
    <name evidence="1" type="ORF">SAMN05421504_103346</name>
</gene>
<dbReference type="STRING" id="589385.SAMN05421504_103346"/>
<protein>
    <submittedName>
        <fullName evidence="1">Winged helix-turn helix</fullName>
    </submittedName>
</protein>
<organism evidence="1 2">
    <name type="scientific">Amycolatopsis xylanica</name>
    <dbReference type="NCBI Taxonomy" id="589385"/>
    <lineage>
        <taxon>Bacteria</taxon>
        <taxon>Bacillati</taxon>
        <taxon>Actinomycetota</taxon>
        <taxon>Actinomycetes</taxon>
        <taxon>Pseudonocardiales</taxon>
        <taxon>Pseudonocardiaceae</taxon>
        <taxon>Amycolatopsis</taxon>
    </lineage>
</organism>
<dbReference type="OrthoDB" id="2375382at2"/>
<name>A0A1H3DD52_9PSEU</name>
<accession>A0A1H3DD52</accession>